<protein>
    <submittedName>
        <fullName evidence="11">Major histocompatibility complex class I-related gene protein</fullName>
    </submittedName>
</protein>
<evidence type="ECO:0000256" key="8">
    <source>
        <dbReference type="SAM" id="SignalP"/>
    </source>
</evidence>
<dbReference type="Pfam" id="PF07654">
    <property type="entry name" value="C1-set"/>
    <property type="match status" value="1"/>
</dbReference>
<feature type="domain" description="Ig-like" evidence="9">
    <location>
        <begin position="184"/>
        <end position="288"/>
    </location>
</feature>
<keyword evidence="6" id="KW-0325">Glycoprotein</keyword>
<dbReference type="GO" id="GO:0009897">
    <property type="term" value="C:external side of plasma membrane"/>
    <property type="evidence" value="ECO:0000318"/>
    <property type="project" value="GO_Central"/>
</dbReference>
<dbReference type="PANTHER" id="PTHR16675:SF274">
    <property type="entry name" value="ZINC-ALPHA-2-GLYCOPROTEIN"/>
    <property type="match status" value="1"/>
</dbReference>
<evidence type="ECO:0000313" key="11">
    <source>
        <dbReference type="RefSeq" id="XP_018087161.1"/>
    </source>
</evidence>
<dbReference type="InterPro" id="IPR013783">
    <property type="entry name" value="Ig-like_fold"/>
</dbReference>
<evidence type="ECO:0000256" key="1">
    <source>
        <dbReference type="ARBA" id="ARBA00004236"/>
    </source>
</evidence>
<dbReference type="AGR" id="Xenbase:XB-GENE-25918981"/>
<dbReference type="RefSeq" id="XP_018087161.1">
    <property type="nucleotide sequence ID" value="XM_018231672.2"/>
</dbReference>
<evidence type="ECO:0000256" key="6">
    <source>
        <dbReference type="ARBA" id="ARBA00023180"/>
    </source>
</evidence>
<evidence type="ECO:0000256" key="3">
    <source>
        <dbReference type="ARBA" id="ARBA00022729"/>
    </source>
</evidence>
<keyword evidence="2" id="KW-1003">Cell membrane</keyword>
<feature type="transmembrane region" description="Helical" evidence="7">
    <location>
        <begin position="296"/>
        <end position="315"/>
    </location>
</feature>
<keyword evidence="3 8" id="KW-0732">Signal</keyword>
<feature type="chain" id="PRO_5035257426" evidence="8">
    <location>
        <begin position="22"/>
        <end position="333"/>
    </location>
</feature>
<dbReference type="InterPro" id="IPR011161">
    <property type="entry name" value="MHC_I-like_Ag-recog"/>
</dbReference>
<dbReference type="GeneID" id="108699591"/>
<name>A0A8J0TE81_XENLA</name>
<dbReference type="Proteomes" id="UP000186698">
    <property type="component" value="Chromosome 8L"/>
</dbReference>
<keyword evidence="7" id="KW-0812">Transmembrane</keyword>
<feature type="signal peptide" evidence="8">
    <location>
        <begin position="1"/>
        <end position="21"/>
    </location>
</feature>
<proteinExistence type="predicted"/>
<evidence type="ECO:0000256" key="4">
    <source>
        <dbReference type="ARBA" id="ARBA00023136"/>
    </source>
</evidence>
<evidence type="ECO:0000256" key="2">
    <source>
        <dbReference type="ARBA" id="ARBA00022475"/>
    </source>
</evidence>
<dbReference type="PROSITE" id="PS50835">
    <property type="entry name" value="IG_LIKE"/>
    <property type="match status" value="1"/>
</dbReference>
<dbReference type="InterPro" id="IPR003597">
    <property type="entry name" value="Ig_C1-set"/>
</dbReference>
<gene>
    <name evidence="12" type="primary">mhc1-uba13.5.L</name>
    <name evidence="11" type="synonym">LOC108699591</name>
</gene>
<organism evidence="10 11">
    <name type="scientific">Xenopus laevis</name>
    <name type="common">African clawed frog</name>
    <dbReference type="NCBI Taxonomy" id="8355"/>
    <lineage>
        <taxon>Eukaryota</taxon>
        <taxon>Metazoa</taxon>
        <taxon>Chordata</taxon>
        <taxon>Craniata</taxon>
        <taxon>Vertebrata</taxon>
        <taxon>Euteleostomi</taxon>
        <taxon>Amphibia</taxon>
        <taxon>Batrachia</taxon>
        <taxon>Anura</taxon>
        <taxon>Pipoidea</taxon>
        <taxon>Pipidae</taxon>
        <taxon>Xenopodinae</taxon>
        <taxon>Xenopus</taxon>
        <taxon>Xenopus</taxon>
    </lineage>
</organism>
<evidence type="ECO:0000313" key="12">
    <source>
        <dbReference type="Xenbase" id="XB-GENE-25918981"/>
    </source>
</evidence>
<keyword evidence="5" id="KW-1015">Disulfide bond</keyword>
<dbReference type="Xenbase" id="XB-GENE-25918981">
    <property type="gene designation" value="mhc1-uba13.5.L"/>
</dbReference>
<comment type="subcellular location">
    <subcellularLocation>
        <location evidence="1">Cell membrane</location>
    </subcellularLocation>
</comment>
<dbReference type="Pfam" id="PF00129">
    <property type="entry name" value="MHC_I"/>
    <property type="match status" value="1"/>
</dbReference>
<evidence type="ECO:0000256" key="7">
    <source>
        <dbReference type="SAM" id="Phobius"/>
    </source>
</evidence>
<dbReference type="AlphaFoldDB" id="A0A8J0TE81"/>
<keyword evidence="10" id="KW-1185">Reference proteome</keyword>
<evidence type="ECO:0000313" key="10">
    <source>
        <dbReference type="Proteomes" id="UP000186698"/>
    </source>
</evidence>
<dbReference type="InterPro" id="IPR003006">
    <property type="entry name" value="Ig/MHC_CS"/>
</dbReference>
<keyword evidence="7" id="KW-1133">Transmembrane helix</keyword>
<dbReference type="InterPro" id="IPR011162">
    <property type="entry name" value="MHC_I/II-like_Ag-recog"/>
</dbReference>
<dbReference type="KEGG" id="xla:108699591"/>
<accession>A0A8J0TE81</accession>
<dbReference type="InterPro" id="IPR007110">
    <property type="entry name" value="Ig-like_dom"/>
</dbReference>
<dbReference type="OrthoDB" id="8936120at2759"/>
<dbReference type="PROSITE" id="PS00290">
    <property type="entry name" value="IG_MHC"/>
    <property type="match status" value="1"/>
</dbReference>
<dbReference type="PANTHER" id="PTHR16675">
    <property type="entry name" value="MHC CLASS I-RELATED"/>
    <property type="match status" value="1"/>
</dbReference>
<keyword evidence="4 7" id="KW-0472">Membrane</keyword>
<dbReference type="Gene3D" id="3.30.500.10">
    <property type="entry name" value="MHC class I-like antigen recognition-like"/>
    <property type="match status" value="1"/>
</dbReference>
<dbReference type="CTD" id="108699591"/>
<evidence type="ECO:0000256" key="5">
    <source>
        <dbReference type="ARBA" id="ARBA00023157"/>
    </source>
</evidence>
<reference evidence="11" key="1">
    <citation type="submission" date="2025-08" db="UniProtKB">
        <authorList>
            <consortium name="RefSeq"/>
        </authorList>
    </citation>
    <scope>IDENTIFICATION</scope>
    <source>
        <strain evidence="11">J_2021</strain>
        <tissue evidence="11">Erythrocytes</tissue>
    </source>
</reference>
<dbReference type="InterPro" id="IPR037055">
    <property type="entry name" value="MHC_I-like_Ag-recog_sf"/>
</dbReference>
<dbReference type="SMART" id="SM00407">
    <property type="entry name" value="IGc1"/>
    <property type="match status" value="1"/>
</dbReference>
<evidence type="ECO:0000259" key="9">
    <source>
        <dbReference type="PROSITE" id="PS50835"/>
    </source>
</evidence>
<dbReference type="SUPFAM" id="SSF48726">
    <property type="entry name" value="Immunoglobulin"/>
    <property type="match status" value="1"/>
</dbReference>
<dbReference type="FunFam" id="3.30.500.10:FF:000003">
    <property type="entry name" value="IgG receptor FcRn large subunit p51"/>
    <property type="match status" value="1"/>
</dbReference>
<dbReference type="FunFam" id="2.60.40.10:FF:001497">
    <property type="entry name" value="MHC class I antigen"/>
    <property type="match status" value="1"/>
</dbReference>
<dbReference type="GO" id="GO:0005615">
    <property type="term" value="C:extracellular space"/>
    <property type="evidence" value="ECO:0000318"/>
    <property type="project" value="GO_Central"/>
</dbReference>
<dbReference type="InterPro" id="IPR036179">
    <property type="entry name" value="Ig-like_dom_sf"/>
</dbReference>
<sequence length="333" mass="38000">MAHRTPLVFLLFTLEMAGVYSGSHILQYYITQQTAASPGLPELLKIGYVDDLPYIRRTSETNHCEFLIPALEAVFERMTLQEKCINYFDFSQNQRMKLLTNIYNRTSGNKDVHIYQMKFGCELNEDGTIGIYQEVAFDNKELIAYDKQTGTFIPITHETQNIAQIWNENYIEVDKIFVENCCTPRLSLYPPAIASELEKKVPPKVTVSSSGLNSFTELHCWVYGFYPRDVEVKWIKNGRDEIYSEESVEILPNPDGTYQIRVSVEVTPKEGATYSCHVDHSSLEETLVVPFESSKGINLVIIIPVCGTLLLLLIIQGVCTYRKRMAKDANDSY</sequence>
<dbReference type="Gene3D" id="2.60.40.10">
    <property type="entry name" value="Immunoglobulins"/>
    <property type="match status" value="1"/>
</dbReference>
<dbReference type="SUPFAM" id="SSF54452">
    <property type="entry name" value="MHC antigen-recognition domain"/>
    <property type="match status" value="1"/>
</dbReference>
<dbReference type="GO" id="GO:0006955">
    <property type="term" value="P:immune response"/>
    <property type="evidence" value="ECO:0000318"/>
    <property type="project" value="GO_Central"/>
</dbReference>
<dbReference type="InterPro" id="IPR050208">
    <property type="entry name" value="MHC_class-I_related"/>
</dbReference>